<dbReference type="Gene3D" id="3.30.450.350">
    <property type="entry name" value="CHASE domain"/>
    <property type="match status" value="1"/>
</dbReference>
<reference evidence="10" key="2">
    <citation type="journal article" date="2021" name="Microbiome">
        <title>Successional dynamics and alternative stable states in a saline activated sludge microbial community over 9 years.</title>
        <authorList>
            <person name="Wang Y."/>
            <person name="Ye J."/>
            <person name="Ju F."/>
            <person name="Liu L."/>
            <person name="Boyd J.A."/>
            <person name="Deng Y."/>
            <person name="Parks D.H."/>
            <person name="Jiang X."/>
            <person name="Yin X."/>
            <person name="Woodcroft B.J."/>
            <person name="Tyson G.W."/>
            <person name="Hugenholtz P."/>
            <person name="Polz M.F."/>
            <person name="Zhang T."/>
        </authorList>
    </citation>
    <scope>NUCLEOTIDE SEQUENCE</scope>
    <source>
        <strain evidence="10">HKST-UBA13</strain>
    </source>
</reference>
<dbReference type="InterPro" id="IPR000014">
    <property type="entry name" value="PAS"/>
</dbReference>
<evidence type="ECO:0000313" key="11">
    <source>
        <dbReference type="Proteomes" id="UP000775877"/>
    </source>
</evidence>
<comment type="subcellular location">
    <subcellularLocation>
        <location evidence="1">Membrane</location>
    </subcellularLocation>
</comment>
<dbReference type="SMART" id="SM01079">
    <property type="entry name" value="CHASE"/>
    <property type="match status" value="1"/>
</dbReference>
<dbReference type="SUPFAM" id="SSF55785">
    <property type="entry name" value="PYP-like sensor domain (PAS domain)"/>
    <property type="match status" value="1"/>
</dbReference>
<dbReference type="GO" id="GO:0016020">
    <property type="term" value="C:membrane"/>
    <property type="evidence" value="ECO:0007669"/>
    <property type="project" value="UniProtKB-SubCell"/>
</dbReference>
<feature type="coiled-coil region" evidence="5">
    <location>
        <begin position="467"/>
        <end position="508"/>
    </location>
</feature>
<dbReference type="Gene3D" id="3.30.450.20">
    <property type="entry name" value="PAS domain"/>
    <property type="match status" value="1"/>
</dbReference>
<evidence type="ECO:0000259" key="8">
    <source>
        <dbReference type="PROSITE" id="PS50113"/>
    </source>
</evidence>
<keyword evidence="5" id="KW-0175">Coiled coil</keyword>
<evidence type="ECO:0000256" key="3">
    <source>
        <dbReference type="ARBA" id="ARBA00022989"/>
    </source>
</evidence>
<feature type="transmembrane region" description="Helical" evidence="6">
    <location>
        <begin position="12"/>
        <end position="31"/>
    </location>
</feature>
<feature type="domain" description="PAS" evidence="7">
    <location>
        <begin position="351"/>
        <end position="421"/>
    </location>
</feature>
<dbReference type="PROSITE" id="PS50112">
    <property type="entry name" value="PAS"/>
    <property type="match status" value="1"/>
</dbReference>
<evidence type="ECO:0000259" key="7">
    <source>
        <dbReference type="PROSITE" id="PS50112"/>
    </source>
</evidence>
<dbReference type="NCBIfam" id="TIGR00229">
    <property type="entry name" value="sensory_box"/>
    <property type="match status" value="1"/>
</dbReference>
<comment type="caution">
    <text evidence="10">The sequence shown here is derived from an EMBL/GenBank/DDBJ whole genome shotgun (WGS) entry which is preliminary data.</text>
</comment>
<feature type="domain" description="CHASE" evidence="9">
    <location>
        <begin position="74"/>
        <end position="244"/>
    </location>
</feature>
<dbReference type="InterPro" id="IPR042240">
    <property type="entry name" value="CHASE_sf"/>
</dbReference>
<organism evidence="10 11">
    <name type="scientific">Candidatus Dojkabacteria bacterium</name>
    <dbReference type="NCBI Taxonomy" id="2099670"/>
    <lineage>
        <taxon>Bacteria</taxon>
        <taxon>Candidatus Dojkabacteria</taxon>
    </lineage>
</organism>
<keyword evidence="4 6" id="KW-0472">Membrane</keyword>
<dbReference type="GO" id="GO:0003824">
    <property type="term" value="F:catalytic activity"/>
    <property type="evidence" value="ECO:0007669"/>
    <property type="project" value="UniProtKB-ARBA"/>
</dbReference>
<gene>
    <name evidence="10" type="ORF">KC678_00825</name>
</gene>
<sequence>MNRISKKLFKVIIYIIPIFIAFLAIFLGFYLKNTFNGISEAQFEEDSANYEKIIQNKFKDYEALIDTIQAALAVQPTLNRKTFNDYFDLLTLSEQYPGISAFAYFEQVDVNNKSEFEDFINADTSYVYNTEEPQNFKIKPINDQSSLGDKNGTMYIISYLHPFEGRGAALGLDLSTEKLRKEAIEKTILTGKPAVSQVVTFTPSQALGFHLITKIDEKEGQERIGFITAGFKVEEFFNKIIENLPSRAGLYLEIKDPTGETLFSNLDGDLNSDSLVTKTNTIRFGGSDWTMISYADKNYSLDQTIIYTPLIASGFGIVMSVLSSFIIYLLFATTARANRIASIATRDLRITEKQYNDILNNTSSLIYLKDLEGNYLFVNNSFLDKLNLKYKKLLGRRTIDLFDEDIAKEILNNENKVIESVSEIKVEEKLPTKESGTVTYTSTKFPLLDNDGKLYGIASISTNIEDRKRFEEELTKRNIELEKLNKLMLNRELKMAELKKEIEKLSQISKVNKNSTSRSKLNTKL</sequence>
<accession>A0A955L1H4</accession>
<dbReference type="Pfam" id="PF03924">
    <property type="entry name" value="CHASE"/>
    <property type="match status" value="1"/>
</dbReference>
<evidence type="ECO:0000256" key="2">
    <source>
        <dbReference type="ARBA" id="ARBA00022692"/>
    </source>
</evidence>
<evidence type="ECO:0000256" key="4">
    <source>
        <dbReference type="ARBA" id="ARBA00023136"/>
    </source>
</evidence>
<dbReference type="EMBL" id="JAGQLJ010000014">
    <property type="protein sequence ID" value="MCA9380791.1"/>
    <property type="molecule type" value="Genomic_DNA"/>
</dbReference>
<dbReference type="InterPro" id="IPR000700">
    <property type="entry name" value="PAS-assoc_C"/>
</dbReference>
<dbReference type="PROSITE" id="PS50113">
    <property type="entry name" value="PAC"/>
    <property type="match status" value="1"/>
</dbReference>
<keyword evidence="2 6" id="KW-0812">Transmembrane</keyword>
<dbReference type="PROSITE" id="PS50839">
    <property type="entry name" value="CHASE"/>
    <property type="match status" value="1"/>
</dbReference>
<reference evidence="10" key="1">
    <citation type="submission" date="2020-04" db="EMBL/GenBank/DDBJ databases">
        <authorList>
            <person name="Zhang T."/>
        </authorList>
    </citation>
    <scope>NUCLEOTIDE SEQUENCE</scope>
    <source>
        <strain evidence="10">HKST-UBA13</strain>
    </source>
</reference>
<dbReference type="Pfam" id="PF08448">
    <property type="entry name" value="PAS_4"/>
    <property type="match status" value="1"/>
</dbReference>
<keyword evidence="3 6" id="KW-1133">Transmembrane helix</keyword>
<feature type="transmembrane region" description="Helical" evidence="6">
    <location>
        <begin position="306"/>
        <end position="331"/>
    </location>
</feature>
<evidence type="ECO:0000259" key="9">
    <source>
        <dbReference type="PROSITE" id="PS50839"/>
    </source>
</evidence>
<dbReference type="Proteomes" id="UP000775877">
    <property type="component" value="Unassembled WGS sequence"/>
</dbReference>
<dbReference type="GO" id="GO:0007165">
    <property type="term" value="P:signal transduction"/>
    <property type="evidence" value="ECO:0007669"/>
    <property type="project" value="UniProtKB-ARBA"/>
</dbReference>
<dbReference type="InterPro" id="IPR035965">
    <property type="entry name" value="PAS-like_dom_sf"/>
</dbReference>
<evidence type="ECO:0000256" key="5">
    <source>
        <dbReference type="SAM" id="Coils"/>
    </source>
</evidence>
<dbReference type="InterPro" id="IPR013656">
    <property type="entry name" value="PAS_4"/>
</dbReference>
<name>A0A955L1H4_9BACT</name>
<dbReference type="InterPro" id="IPR006189">
    <property type="entry name" value="CHASE_dom"/>
</dbReference>
<evidence type="ECO:0000256" key="6">
    <source>
        <dbReference type="SAM" id="Phobius"/>
    </source>
</evidence>
<protein>
    <submittedName>
        <fullName evidence="10">CHASE domain-containing protein</fullName>
    </submittedName>
</protein>
<evidence type="ECO:0000313" key="10">
    <source>
        <dbReference type="EMBL" id="MCA9380791.1"/>
    </source>
</evidence>
<feature type="domain" description="PAC" evidence="8">
    <location>
        <begin position="424"/>
        <end position="476"/>
    </location>
</feature>
<evidence type="ECO:0000256" key="1">
    <source>
        <dbReference type="ARBA" id="ARBA00004370"/>
    </source>
</evidence>
<dbReference type="AlphaFoldDB" id="A0A955L1H4"/>
<proteinExistence type="predicted"/>
<dbReference type="SMART" id="SM00091">
    <property type="entry name" value="PAS"/>
    <property type="match status" value="1"/>
</dbReference>